<protein>
    <submittedName>
        <fullName evidence="1">Uncharacterized protein</fullName>
    </submittedName>
</protein>
<proteinExistence type="predicted"/>
<name>A0AAD4R6R6_9BILA</name>
<evidence type="ECO:0000313" key="2">
    <source>
        <dbReference type="Proteomes" id="UP001201812"/>
    </source>
</evidence>
<evidence type="ECO:0000313" key="1">
    <source>
        <dbReference type="EMBL" id="KAI1713212.1"/>
    </source>
</evidence>
<gene>
    <name evidence="1" type="ORF">DdX_09286</name>
</gene>
<sequence length="87" mass="9181">MRTALPPAIDATARKSRPAVAKTSSVELYVSTKRTGQNAASCPQIASVLTLAVRRTLSPITALSVSLAVSPVHISSHLGTRRTKDEI</sequence>
<reference evidence="1" key="1">
    <citation type="submission" date="2022-01" db="EMBL/GenBank/DDBJ databases">
        <title>Genome Sequence Resource for Two Populations of Ditylenchus destructor, the Migratory Endoparasitic Phytonematode.</title>
        <authorList>
            <person name="Zhang H."/>
            <person name="Lin R."/>
            <person name="Xie B."/>
        </authorList>
    </citation>
    <scope>NUCLEOTIDE SEQUENCE</scope>
    <source>
        <strain evidence="1">BazhouSP</strain>
    </source>
</reference>
<dbReference type="AlphaFoldDB" id="A0AAD4R6R6"/>
<dbReference type="Proteomes" id="UP001201812">
    <property type="component" value="Unassembled WGS sequence"/>
</dbReference>
<accession>A0AAD4R6R6</accession>
<keyword evidence="2" id="KW-1185">Reference proteome</keyword>
<organism evidence="1 2">
    <name type="scientific">Ditylenchus destructor</name>
    <dbReference type="NCBI Taxonomy" id="166010"/>
    <lineage>
        <taxon>Eukaryota</taxon>
        <taxon>Metazoa</taxon>
        <taxon>Ecdysozoa</taxon>
        <taxon>Nematoda</taxon>
        <taxon>Chromadorea</taxon>
        <taxon>Rhabditida</taxon>
        <taxon>Tylenchina</taxon>
        <taxon>Tylenchomorpha</taxon>
        <taxon>Sphaerularioidea</taxon>
        <taxon>Anguinidae</taxon>
        <taxon>Anguininae</taxon>
        <taxon>Ditylenchus</taxon>
    </lineage>
</organism>
<comment type="caution">
    <text evidence="1">The sequence shown here is derived from an EMBL/GenBank/DDBJ whole genome shotgun (WGS) entry which is preliminary data.</text>
</comment>
<dbReference type="EMBL" id="JAKKPZ010000016">
    <property type="protein sequence ID" value="KAI1713212.1"/>
    <property type="molecule type" value="Genomic_DNA"/>
</dbReference>